<reference evidence="4" key="1">
    <citation type="journal article" date="2021" name="Genome Biol. Evol.">
        <title>A High-Quality Reference Genome for a Parasitic Bivalve with Doubly Uniparental Inheritance (Bivalvia: Unionida).</title>
        <authorList>
            <person name="Smith C.H."/>
        </authorList>
    </citation>
    <scope>NUCLEOTIDE SEQUENCE</scope>
    <source>
        <strain evidence="4">CHS0354</strain>
    </source>
</reference>
<keyword evidence="3" id="KW-0067">ATP-binding</keyword>
<dbReference type="Pfam" id="PF00012">
    <property type="entry name" value="HSP70"/>
    <property type="match status" value="1"/>
</dbReference>
<dbReference type="PANTHER" id="PTHR14187">
    <property type="entry name" value="ALPHA KINASE/ELONGATION FACTOR 2 KINASE"/>
    <property type="match status" value="1"/>
</dbReference>
<dbReference type="GO" id="GO:0005524">
    <property type="term" value="F:ATP binding"/>
    <property type="evidence" value="ECO:0007669"/>
    <property type="project" value="UniProtKB-KW"/>
</dbReference>
<evidence type="ECO:0000313" key="4">
    <source>
        <dbReference type="EMBL" id="KAK3600060.1"/>
    </source>
</evidence>
<evidence type="ECO:0000313" key="5">
    <source>
        <dbReference type="Proteomes" id="UP001195483"/>
    </source>
</evidence>
<dbReference type="PANTHER" id="PTHR14187:SF5">
    <property type="entry name" value="HEAT SHOCK 70 KDA PROTEIN 12A"/>
    <property type="match status" value="1"/>
</dbReference>
<protein>
    <submittedName>
        <fullName evidence="4">Uncharacterized protein</fullName>
    </submittedName>
</protein>
<evidence type="ECO:0000256" key="1">
    <source>
        <dbReference type="ARBA" id="ARBA00007381"/>
    </source>
</evidence>
<proteinExistence type="inferred from homology"/>
<dbReference type="Gene3D" id="3.30.420.40">
    <property type="match status" value="2"/>
</dbReference>
<comment type="caution">
    <text evidence="4">The sequence shown here is derived from an EMBL/GenBank/DDBJ whole genome shotgun (WGS) entry which is preliminary data.</text>
</comment>
<dbReference type="SUPFAM" id="SSF53067">
    <property type="entry name" value="Actin-like ATPase domain"/>
    <property type="match status" value="2"/>
</dbReference>
<dbReference type="AlphaFoldDB" id="A0AAE0W4L7"/>
<name>A0AAE0W4L7_9BIVA</name>
<dbReference type="EMBL" id="JAEAOA010000866">
    <property type="protein sequence ID" value="KAK3600060.1"/>
    <property type="molecule type" value="Genomic_DNA"/>
</dbReference>
<dbReference type="InterPro" id="IPR013126">
    <property type="entry name" value="Hsp_70_fam"/>
</dbReference>
<keyword evidence="5" id="KW-1185">Reference proteome</keyword>
<dbReference type="GO" id="GO:0140662">
    <property type="term" value="F:ATP-dependent protein folding chaperone"/>
    <property type="evidence" value="ECO:0007669"/>
    <property type="project" value="InterPro"/>
</dbReference>
<reference evidence="4" key="2">
    <citation type="journal article" date="2021" name="Genome Biol. Evol.">
        <title>Developing a high-quality reference genome for a parasitic bivalve with doubly uniparental inheritance (Bivalvia: Unionida).</title>
        <authorList>
            <person name="Smith C.H."/>
        </authorList>
    </citation>
    <scope>NUCLEOTIDE SEQUENCE</scope>
    <source>
        <strain evidence="4">CHS0354</strain>
        <tissue evidence="4">Mantle</tissue>
    </source>
</reference>
<organism evidence="4 5">
    <name type="scientific">Potamilus streckersoni</name>
    <dbReference type="NCBI Taxonomy" id="2493646"/>
    <lineage>
        <taxon>Eukaryota</taxon>
        <taxon>Metazoa</taxon>
        <taxon>Spiralia</taxon>
        <taxon>Lophotrochozoa</taxon>
        <taxon>Mollusca</taxon>
        <taxon>Bivalvia</taxon>
        <taxon>Autobranchia</taxon>
        <taxon>Heteroconchia</taxon>
        <taxon>Palaeoheterodonta</taxon>
        <taxon>Unionida</taxon>
        <taxon>Unionoidea</taxon>
        <taxon>Unionidae</taxon>
        <taxon>Ambleminae</taxon>
        <taxon>Lampsilini</taxon>
        <taxon>Potamilus</taxon>
    </lineage>
</organism>
<gene>
    <name evidence="4" type="ORF">CHS0354_014075</name>
</gene>
<dbReference type="Proteomes" id="UP001195483">
    <property type="component" value="Unassembled WGS sequence"/>
</dbReference>
<keyword evidence="2" id="KW-0547">Nucleotide-binding</keyword>
<evidence type="ECO:0000256" key="2">
    <source>
        <dbReference type="ARBA" id="ARBA00022741"/>
    </source>
</evidence>
<reference evidence="4" key="3">
    <citation type="submission" date="2023-05" db="EMBL/GenBank/DDBJ databases">
        <authorList>
            <person name="Smith C.H."/>
        </authorList>
    </citation>
    <scope>NUCLEOTIDE SEQUENCE</scope>
    <source>
        <strain evidence="4">CHS0354</strain>
        <tissue evidence="4">Mantle</tissue>
    </source>
</reference>
<dbReference type="CDD" id="cd10229">
    <property type="entry name" value="ASKHA_NBD_HSP70_HSPA12"/>
    <property type="match status" value="1"/>
</dbReference>
<evidence type="ECO:0000256" key="3">
    <source>
        <dbReference type="ARBA" id="ARBA00022840"/>
    </source>
</evidence>
<dbReference type="InterPro" id="IPR043129">
    <property type="entry name" value="ATPase_NBD"/>
</dbReference>
<accession>A0AAE0W4L7</accession>
<sequence>MASNKIVSVALDFGTTYSGYAFSFRHDKENIITSRWTGKDYTSIKAPTSILFTAEKKFDSFGFEAEDNYAELSKNGTHKDWYLFKNFKLVLINEKKLSRDTQIRDFGGKKMAAMDVFSEGIRFLKDDFSKICSKQFLVFDDSYVQWVLTVPAIWDDAAKQFMRLAAKKAGIPDESLLLVLEPDAAALEASVSRMCEEGEKCMILDCGGGTVDVSIMKKTSKGRVDCIYRPTGGVWGGTKVDDSFQEFLIENFGVDNFKRMERHEILDVLRSFESAKKKAHRSEEIQFKIRLPLTLREDIHLLPIKECVRRDKLILSFDQVIKFFEKPVNSIVAHLQEVIEEPEMYGLKYIIMVGGFSESVILQSAVQNSFPKLCVLVAEDPGAAVLKGAVHVGHDPKIIESRRSAYTYGIESMTNFIEKYHNPMKMKIIDGKKKCSDTFIKFIEINEVIQINQTTVTKSFHPAHFGQTSVRLSVYRSTLGNPLYVTDPGCEKIGGLAVQMPDLTGEKERVVEVSISFGETELRVEAADKTTGRKYTAAFDFLGD</sequence>
<dbReference type="PRINTS" id="PR00301">
    <property type="entry name" value="HEATSHOCK70"/>
</dbReference>
<comment type="similarity">
    <text evidence="1">Belongs to the heat shock protein 70 family.</text>
</comment>